<dbReference type="GO" id="GO:0052645">
    <property type="term" value="P:F420-0 metabolic process"/>
    <property type="evidence" value="ECO:0007669"/>
    <property type="project" value="UniProtKB-UniRule"/>
</dbReference>
<dbReference type="EC" id="2.7.7.105" evidence="5"/>
<evidence type="ECO:0000256" key="3">
    <source>
        <dbReference type="ARBA" id="ARBA00022741"/>
    </source>
</evidence>
<dbReference type="GO" id="GO:0043814">
    <property type="term" value="F:phospholactate guanylyltransferase activity"/>
    <property type="evidence" value="ECO:0007669"/>
    <property type="project" value="InterPro"/>
</dbReference>
<comment type="catalytic activity">
    <reaction evidence="5">
        <text>phosphoenolpyruvate + GTP + H(+) = enolpyruvoyl-2-diphospho-5'-guanosine + diphosphate</text>
        <dbReference type="Rhea" id="RHEA:30519"/>
        <dbReference type="ChEBI" id="CHEBI:15378"/>
        <dbReference type="ChEBI" id="CHEBI:33019"/>
        <dbReference type="ChEBI" id="CHEBI:37565"/>
        <dbReference type="ChEBI" id="CHEBI:58702"/>
        <dbReference type="ChEBI" id="CHEBI:143701"/>
        <dbReference type="EC" id="2.7.7.105"/>
    </reaction>
</comment>
<dbReference type="STRING" id="168276.SAMN05444580_106154"/>
<dbReference type="HAMAP" id="MF_02114">
    <property type="entry name" value="CofC"/>
    <property type="match status" value="1"/>
</dbReference>
<evidence type="ECO:0000313" key="6">
    <source>
        <dbReference type="EMBL" id="SDD75416.1"/>
    </source>
</evidence>
<dbReference type="Gene3D" id="3.90.550.10">
    <property type="entry name" value="Spore Coat Polysaccharide Biosynthesis Protein SpsA, Chain A"/>
    <property type="match status" value="1"/>
</dbReference>
<dbReference type="NCBIfam" id="TIGR03552">
    <property type="entry name" value="F420_cofC"/>
    <property type="match status" value="1"/>
</dbReference>
<dbReference type="Pfam" id="PF01983">
    <property type="entry name" value="CofC"/>
    <property type="match status" value="1"/>
</dbReference>
<dbReference type="AlphaFoldDB" id="A0A1G6XDU9"/>
<organism evidence="6 7">
    <name type="scientific">Rhodococcus tukisamuensis</name>
    <dbReference type="NCBI Taxonomy" id="168276"/>
    <lineage>
        <taxon>Bacteria</taxon>
        <taxon>Bacillati</taxon>
        <taxon>Actinomycetota</taxon>
        <taxon>Actinomycetes</taxon>
        <taxon>Mycobacteriales</taxon>
        <taxon>Nocardiaceae</taxon>
        <taxon>Rhodococcus</taxon>
    </lineage>
</organism>
<feature type="binding site" evidence="5">
    <location>
        <position position="168"/>
    </location>
    <ligand>
        <name>phosphoenolpyruvate</name>
        <dbReference type="ChEBI" id="CHEBI:58702"/>
    </ligand>
</feature>
<proteinExistence type="inferred from homology"/>
<name>A0A1G6XDU9_9NOCA</name>
<gene>
    <name evidence="5" type="primary">fbiD</name>
    <name evidence="6" type="ORF">SAMN05444580_106154</name>
</gene>
<dbReference type="PANTHER" id="PTHR40392:SF1">
    <property type="entry name" value="2-PHOSPHO-L-LACTATE GUANYLYLTRANSFERASE"/>
    <property type="match status" value="1"/>
</dbReference>
<comment type="similarity">
    <text evidence="5">Belongs to the CofC family.</text>
</comment>
<keyword evidence="4 5" id="KW-0342">GTP-binding</keyword>
<evidence type="ECO:0000256" key="5">
    <source>
        <dbReference type="HAMAP-Rule" id="MF_02114"/>
    </source>
</evidence>
<dbReference type="PANTHER" id="PTHR40392">
    <property type="entry name" value="2-PHOSPHO-L-LACTATE GUANYLYLTRANSFERASE"/>
    <property type="match status" value="1"/>
</dbReference>
<dbReference type="InterPro" id="IPR002835">
    <property type="entry name" value="CofC"/>
</dbReference>
<protein>
    <recommendedName>
        <fullName evidence="5">Phosphoenolpyruvate guanylyltransferase</fullName>
        <shortName evidence="5">PEP guanylyltransferase</shortName>
        <ecNumber evidence="5">2.7.7.105</ecNumber>
    </recommendedName>
</protein>
<dbReference type="InterPro" id="IPR029044">
    <property type="entry name" value="Nucleotide-diphossugar_trans"/>
</dbReference>
<keyword evidence="2 5" id="KW-0548">Nucleotidyltransferase</keyword>
<accession>A0A1G6XDU9</accession>
<evidence type="ECO:0000256" key="2">
    <source>
        <dbReference type="ARBA" id="ARBA00022695"/>
    </source>
</evidence>
<sequence length="232" mass="23745">MDTALHMPPHRAHVLIAVKDLGRAKTRLASRLLPTQRTDLVLAMLRDTVAAARTAAAVGEITVITPDPTVVAVAEECGVGWLPDPQSPGDDPLNAVLRAAAAHPGARPGRTAVVALQGDLPCLLGSELDAALAAARNHPRAIVVDHHGTGTAALIVGEPAAGLDPRFGPDSAARHLGSGATALTGDWPGLRLDVDTAADLDAAAALGPGPATVEQLRRIGWHSGAAPTRKFT</sequence>
<reference evidence="6 7" key="1">
    <citation type="submission" date="2016-10" db="EMBL/GenBank/DDBJ databases">
        <authorList>
            <person name="de Groot N.N."/>
        </authorList>
    </citation>
    <scope>NUCLEOTIDE SEQUENCE [LARGE SCALE GENOMIC DNA]</scope>
    <source>
        <strain evidence="6 7">JCM 11308</strain>
    </source>
</reference>
<keyword evidence="1 5" id="KW-0808">Transferase</keyword>
<dbReference type="EMBL" id="FNAB01000006">
    <property type="protein sequence ID" value="SDD75416.1"/>
    <property type="molecule type" value="Genomic_DNA"/>
</dbReference>
<comment type="function">
    <text evidence="5">Guanylyltransferase that catalyzes the activation of phosphoenolpyruvate (PEP) as enolpyruvoyl-2-diphospho-5'-guanosine, via the condensation of PEP with GTP. It is involved in the biosynthesis of coenzyme F420, a hydride carrier cofactor.</text>
</comment>
<evidence type="ECO:0000256" key="4">
    <source>
        <dbReference type="ARBA" id="ARBA00023134"/>
    </source>
</evidence>
<dbReference type="GO" id="GO:0005525">
    <property type="term" value="F:GTP binding"/>
    <property type="evidence" value="ECO:0007669"/>
    <property type="project" value="UniProtKB-KW"/>
</dbReference>
<dbReference type="UniPathway" id="UPA00071"/>
<comment type="pathway">
    <text evidence="5">Cofactor biosynthesis; coenzyme F420 biosynthesis.</text>
</comment>
<feature type="binding site" evidence="5">
    <location>
        <position position="171"/>
    </location>
    <ligand>
        <name>phosphoenolpyruvate</name>
        <dbReference type="ChEBI" id="CHEBI:58702"/>
    </ligand>
</feature>
<keyword evidence="7" id="KW-1185">Reference proteome</keyword>
<dbReference type="Proteomes" id="UP000199417">
    <property type="component" value="Unassembled WGS sequence"/>
</dbReference>
<evidence type="ECO:0000313" key="7">
    <source>
        <dbReference type="Proteomes" id="UP000199417"/>
    </source>
</evidence>
<dbReference type="RefSeq" id="WP_083577350.1">
    <property type="nucleotide sequence ID" value="NZ_FNAB01000006.1"/>
</dbReference>
<dbReference type="SUPFAM" id="SSF53448">
    <property type="entry name" value="Nucleotide-diphospho-sugar transferases"/>
    <property type="match status" value="1"/>
</dbReference>
<evidence type="ECO:0000256" key="1">
    <source>
        <dbReference type="ARBA" id="ARBA00022679"/>
    </source>
</evidence>
<keyword evidence="3 5" id="KW-0547">Nucleotide-binding</keyword>
<feature type="binding site" evidence="5">
    <location>
        <position position="151"/>
    </location>
    <ligand>
        <name>phosphoenolpyruvate</name>
        <dbReference type="ChEBI" id="CHEBI:58702"/>
    </ligand>
</feature>